<reference evidence="1" key="1">
    <citation type="submission" date="2014-12" db="EMBL/GenBank/DDBJ databases">
        <title>Insight into the proteome of Arion vulgaris.</title>
        <authorList>
            <person name="Aradska J."/>
            <person name="Bulat T."/>
            <person name="Smidak R."/>
            <person name="Sarate P."/>
            <person name="Gangsoo J."/>
            <person name="Sialana F."/>
            <person name="Bilban M."/>
            <person name="Lubec G."/>
        </authorList>
    </citation>
    <scope>NUCLEOTIDE SEQUENCE</scope>
    <source>
        <tissue evidence="1">Skin</tissue>
    </source>
</reference>
<evidence type="ECO:0000313" key="1">
    <source>
        <dbReference type="EMBL" id="CEK67165.1"/>
    </source>
</evidence>
<name>A0A0B6ZHD1_9EUPU</name>
<feature type="non-terminal residue" evidence="1">
    <location>
        <position position="128"/>
    </location>
</feature>
<organism evidence="1">
    <name type="scientific">Arion vulgaris</name>
    <dbReference type="NCBI Taxonomy" id="1028688"/>
    <lineage>
        <taxon>Eukaryota</taxon>
        <taxon>Metazoa</taxon>
        <taxon>Spiralia</taxon>
        <taxon>Lophotrochozoa</taxon>
        <taxon>Mollusca</taxon>
        <taxon>Gastropoda</taxon>
        <taxon>Heterobranchia</taxon>
        <taxon>Euthyneura</taxon>
        <taxon>Panpulmonata</taxon>
        <taxon>Eupulmonata</taxon>
        <taxon>Stylommatophora</taxon>
        <taxon>Helicina</taxon>
        <taxon>Arionoidea</taxon>
        <taxon>Arionidae</taxon>
        <taxon>Arion</taxon>
    </lineage>
</organism>
<dbReference type="EMBL" id="HACG01020300">
    <property type="protein sequence ID" value="CEK67165.1"/>
    <property type="molecule type" value="Transcribed_RNA"/>
</dbReference>
<proteinExistence type="predicted"/>
<dbReference type="AlphaFoldDB" id="A0A0B6ZHD1"/>
<sequence length="128" mass="13898">DSVLQAVSYFRNTGSLLEQVLSNTDSLLKQQTGLSRRLGIIEMREHLPSSEYEDSDNSNMIPGSHSMATKHAQNRMLIGNQFPIGGCNIPFAVLDNIATIIKNGSQLFEVLTDLAQLSSGSLSKATSD</sequence>
<accession>A0A0B6ZHD1</accession>
<protein>
    <submittedName>
        <fullName evidence="1">Uncharacterized protein</fullName>
    </submittedName>
</protein>
<feature type="non-terminal residue" evidence="1">
    <location>
        <position position="1"/>
    </location>
</feature>
<gene>
    <name evidence="1" type="primary">ORF61594</name>
</gene>